<dbReference type="InterPro" id="IPR045378">
    <property type="entry name" value="LNT_N"/>
</dbReference>
<feature type="transmembrane region" description="Helical" evidence="9">
    <location>
        <begin position="119"/>
        <end position="142"/>
    </location>
</feature>
<evidence type="ECO:0000256" key="2">
    <source>
        <dbReference type="ARBA" id="ARBA00010065"/>
    </source>
</evidence>
<evidence type="ECO:0000256" key="3">
    <source>
        <dbReference type="ARBA" id="ARBA00022475"/>
    </source>
</evidence>
<comment type="subcellular location">
    <subcellularLocation>
        <location evidence="1 9">Cell membrane</location>
        <topology evidence="1 9">Multi-pass membrane protein</topology>
    </subcellularLocation>
</comment>
<feature type="transmembrane region" description="Helical" evidence="9">
    <location>
        <begin position="12"/>
        <end position="39"/>
    </location>
</feature>
<feature type="transmembrane region" description="Helical" evidence="9">
    <location>
        <begin position="51"/>
        <end position="71"/>
    </location>
</feature>
<feature type="transmembrane region" description="Helical" evidence="9">
    <location>
        <begin position="197"/>
        <end position="219"/>
    </location>
</feature>
<keyword evidence="3 9" id="KW-1003">Cell membrane</keyword>
<accession>A0ABX0I553</accession>
<evidence type="ECO:0000256" key="7">
    <source>
        <dbReference type="ARBA" id="ARBA00023136"/>
    </source>
</evidence>
<evidence type="ECO:0000256" key="6">
    <source>
        <dbReference type="ARBA" id="ARBA00022989"/>
    </source>
</evidence>
<keyword evidence="4 9" id="KW-0808">Transferase</keyword>
<keyword evidence="12" id="KW-1185">Reference proteome</keyword>
<dbReference type="Pfam" id="PF20154">
    <property type="entry name" value="LNT_N"/>
    <property type="match status" value="1"/>
</dbReference>
<proteinExistence type="inferred from homology"/>
<evidence type="ECO:0000256" key="9">
    <source>
        <dbReference type="HAMAP-Rule" id="MF_01148"/>
    </source>
</evidence>
<gene>
    <name evidence="9 11" type="primary">lnt</name>
    <name evidence="11" type="ORF">G4D72_06345</name>
</gene>
<dbReference type="InterPro" id="IPR003010">
    <property type="entry name" value="C-N_Hydrolase"/>
</dbReference>
<dbReference type="Gene3D" id="3.60.110.10">
    <property type="entry name" value="Carbon-nitrogen hydrolase"/>
    <property type="match status" value="1"/>
</dbReference>
<dbReference type="PROSITE" id="PS50263">
    <property type="entry name" value="CN_HYDROLASE"/>
    <property type="match status" value="1"/>
</dbReference>
<name>A0ABX0I553_9FLAO</name>
<dbReference type="NCBIfam" id="TIGR00546">
    <property type="entry name" value="lnt"/>
    <property type="match status" value="1"/>
</dbReference>
<comment type="caution">
    <text evidence="11">The sequence shown here is derived from an EMBL/GenBank/DDBJ whole genome shotgun (WGS) entry which is preliminary data.</text>
</comment>
<dbReference type="InterPro" id="IPR004563">
    <property type="entry name" value="Apolipo_AcylTrfase"/>
</dbReference>
<dbReference type="EMBL" id="JAAJBT010000003">
    <property type="protein sequence ID" value="NHM01727.1"/>
    <property type="molecule type" value="Genomic_DNA"/>
</dbReference>
<feature type="transmembrane region" description="Helical" evidence="9">
    <location>
        <begin position="481"/>
        <end position="499"/>
    </location>
</feature>
<dbReference type="EC" id="2.3.1.269" evidence="9"/>
<evidence type="ECO:0000259" key="10">
    <source>
        <dbReference type="PROSITE" id="PS50263"/>
    </source>
</evidence>
<comment type="catalytic activity">
    <reaction evidence="9">
        <text>N-terminal S-1,2-diacyl-sn-glyceryl-L-cysteinyl-[lipoprotein] + a glycerophospholipid = N-acyl-S-1,2-diacyl-sn-glyceryl-L-cysteinyl-[lipoprotein] + a 2-acyl-sn-glycero-3-phospholipid + H(+)</text>
        <dbReference type="Rhea" id="RHEA:48228"/>
        <dbReference type="Rhea" id="RHEA-COMP:14681"/>
        <dbReference type="Rhea" id="RHEA-COMP:14684"/>
        <dbReference type="ChEBI" id="CHEBI:15378"/>
        <dbReference type="ChEBI" id="CHEBI:136912"/>
        <dbReference type="ChEBI" id="CHEBI:140656"/>
        <dbReference type="ChEBI" id="CHEBI:140657"/>
        <dbReference type="ChEBI" id="CHEBI:140660"/>
        <dbReference type="EC" id="2.3.1.269"/>
    </reaction>
</comment>
<feature type="transmembrane region" description="Helical" evidence="9">
    <location>
        <begin position="162"/>
        <end position="185"/>
    </location>
</feature>
<dbReference type="CDD" id="cd07571">
    <property type="entry name" value="ALP_N-acyl_transferase"/>
    <property type="match status" value="1"/>
</dbReference>
<comment type="similarity">
    <text evidence="2 9">Belongs to the CN hydrolase family. Apolipoprotein N-acyltransferase subfamily.</text>
</comment>
<evidence type="ECO:0000313" key="12">
    <source>
        <dbReference type="Proteomes" id="UP000800984"/>
    </source>
</evidence>
<dbReference type="RefSeq" id="WP_166076817.1">
    <property type="nucleotide sequence ID" value="NZ_JAAJBT010000003.1"/>
</dbReference>
<feature type="domain" description="CN hydrolase" evidence="10">
    <location>
        <begin position="228"/>
        <end position="471"/>
    </location>
</feature>
<keyword evidence="7 9" id="KW-0472">Membrane</keyword>
<organism evidence="11 12">
    <name type="scientific">Flavobacterium difficile</name>
    <dbReference type="NCBI Taxonomy" id="2709659"/>
    <lineage>
        <taxon>Bacteria</taxon>
        <taxon>Pseudomonadati</taxon>
        <taxon>Bacteroidota</taxon>
        <taxon>Flavobacteriia</taxon>
        <taxon>Flavobacteriales</taxon>
        <taxon>Flavobacteriaceae</taxon>
        <taxon>Flavobacterium</taxon>
    </lineage>
</organism>
<evidence type="ECO:0000256" key="5">
    <source>
        <dbReference type="ARBA" id="ARBA00022692"/>
    </source>
</evidence>
<dbReference type="PANTHER" id="PTHR38686">
    <property type="entry name" value="APOLIPOPROTEIN N-ACYLTRANSFERASE"/>
    <property type="match status" value="1"/>
</dbReference>
<keyword evidence="8 9" id="KW-0012">Acyltransferase</keyword>
<feature type="transmembrane region" description="Helical" evidence="9">
    <location>
        <begin position="83"/>
        <end position="112"/>
    </location>
</feature>
<dbReference type="HAMAP" id="MF_01148">
    <property type="entry name" value="Lnt"/>
    <property type="match status" value="1"/>
</dbReference>
<sequence>MKLKSRTKQLILLFLSGIIVSIANAKLWILFSCLGLIPLFVIQIRSSKREIAINGFTFGFGVGLGLFHWMIEGTNNYTGNSQAFGLLITLISTSFTGIYYGFLSWLTSFFWIKSTTSKFIYFINRLSIAAVWALIEFMMSHALEGFPLHNIRLGFSFASSLYLIQLASLGGLLVLSFLMVLINLFLAEFYITKNIKFLFISVVLPITLLIFGAINYNFYNPKKTEKSFKVAIVSDNTNPEIKWDSKNGNNLATTYFELCKEAASMHPDFIIWPESALPWSYSKDDDLLNELISISKKNEAIHVIGVNQENSLTQKTHNAAFFISNTNKVEGIYQKQILLKGIEQPIGNFIVPFLSQDGFVLSDGKNQKPIPTNFGKVGNLICNEVVNEKCSAEQVKNGANFFFNLSNDGWFKDTYISDLHFYYARLQAVENRKDICVSNNCGINGIISSDGTIVSEKKDSKATCISGYIQPNNNFSFFTKYSYFFPLLFSLLICINLFINYKQFKNQF</sequence>
<dbReference type="Pfam" id="PF00795">
    <property type="entry name" value="CN_hydrolase"/>
    <property type="match status" value="1"/>
</dbReference>
<reference evidence="11 12" key="1">
    <citation type="submission" date="2020-02" db="EMBL/GenBank/DDBJ databases">
        <authorList>
            <person name="Chen W.-M."/>
        </authorList>
    </citation>
    <scope>NUCLEOTIDE SEQUENCE [LARGE SCALE GENOMIC DNA]</scope>
    <source>
        <strain evidence="11 12">KDG-16</strain>
    </source>
</reference>
<dbReference type="InterPro" id="IPR036526">
    <property type="entry name" value="C-N_Hydrolase_sf"/>
</dbReference>
<dbReference type="SUPFAM" id="SSF56317">
    <property type="entry name" value="Carbon-nitrogen hydrolase"/>
    <property type="match status" value="1"/>
</dbReference>
<dbReference type="Proteomes" id="UP000800984">
    <property type="component" value="Unassembled WGS sequence"/>
</dbReference>
<protein>
    <recommendedName>
        <fullName evidence="9">Apolipoprotein N-acyltransferase</fullName>
        <shortName evidence="9">ALP N-acyltransferase</shortName>
        <ecNumber evidence="9">2.3.1.269</ecNumber>
    </recommendedName>
</protein>
<comment type="function">
    <text evidence="9">Catalyzes the phospholipid dependent N-acylation of the N-terminal cysteine of apolipoprotein, the last step in lipoprotein maturation.</text>
</comment>
<keyword evidence="5 9" id="KW-0812">Transmembrane</keyword>
<comment type="pathway">
    <text evidence="9">Protein modification; lipoprotein biosynthesis (N-acyl transfer).</text>
</comment>
<dbReference type="PANTHER" id="PTHR38686:SF1">
    <property type="entry name" value="APOLIPOPROTEIN N-ACYLTRANSFERASE"/>
    <property type="match status" value="1"/>
</dbReference>
<evidence type="ECO:0000256" key="1">
    <source>
        <dbReference type="ARBA" id="ARBA00004651"/>
    </source>
</evidence>
<evidence type="ECO:0000313" key="11">
    <source>
        <dbReference type="EMBL" id="NHM01727.1"/>
    </source>
</evidence>
<keyword evidence="6 9" id="KW-1133">Transmembrane helix</keyword>
<evidence type="ECO:0000256" key="8">
    <source>
        <dbReference type="ARBA" id="ARBA00023315"/>
    </source>
</evidence>
<evidence type="ECO:0000256" key="4">
    <source>
        <dbReference type="ARBA" id="ARBA00022679"/>
    </source>
</evidence>